<evidence type="ECO:0000256" key="2">
    <source>
        <dbReference type="ARBA" id="ARBA00007656"/>
    </source>
</evidence>
<dbReference type="AlphaFoldDB" id="A0A7X4H2I9"/>
<reference evidence="8 9" key="1">
    <citation type="submission" date="2019-12" db="EMBL/GenBank/DDBJ databases">
        <title>Novel species isolated from a subtropical stream in China.</title>
        <authorList>
            <person name="Lu H."/>
        </authorList>
    </citation>
    <scope>NUCLEOTIDE SEQUENCE [LARGE SCALE GENOMIC DNA]</scope>
    <source>
        <strain evidence="8 9">FT134W</strain>
    </source>
</reference>
<comment type="caution">
    <text evidence="8">The sequence shown here is derived from an EMBL/GenBank/DDBJ whole genome shotgun (WGS) entry which is preliminary data.</text>
</comment>
<evidence type="ECO:0000256" key="1">
    <source>
        <dbReference type="ARBA" id="ARBA00000971"/>
    </source>
</evidence>
<dbReference type="NCBIfam" id="TIGR02925">
    <property type="entry name" value="cis_trans_EpsD"/>
    <property type="match status" value="1"/>
</dbReference>
<keyword evidence="6 8" id="KW-0413">Isomerase</keyword>
<evidence type="ECO:0000256" key="4">
    <source>
        <dbReference type="ARBA" id="ARBA00022729"/>
    </source>
</evidence>
<evidence type="ECO:0000313" key="8">
    <source>
        <dbReference type="EMBL" id="MYM74145.1"/>
    </source>
</evidence>
<evidence type="ECO:0000259" key="7">
    <source>
        <dbReference type="Pfam" id="PF13145"/>
    </source>
</evidence>
<evidence type="ECO:0000313" key="9">
    <source>
        <dbReference type="Proteomes" id="UP000469734"/>
    </source>
</evidence>
<dbReference type="InterPro" id="IPR014274">
    <property type="entry name" value="PPIase_EpsD"/>
</dbReference>
<dbReference type="Pfam" id="PF13145">
    <property type="entry name" value="Rotamase_2"/>
    <property type="match status" value="1"/>
</dbReference>
<dbReference type="PANTHER" id="PTHR47245:SF1">
    <property type="entry name" value="FOLDASE PROTEIN PRSA"/>
    <property type="match status" value="1"/>
</dbReference>
<evidence type="ECO:0000256" key="3">
    <source>
        <dbReference type="ARBA" id="ARBA00013194"/>
    </source>
</evidence>
<name>A0A7X4H2I9_9BURK</name>
<dbReference type="PANTHER" id="PTHR47245">
    <property type="entry name" value="PEPTIDYLPROLYL ISOMERASE"/>
    <property type="match status" value="1"/>
</dbReference>
<evidence type="ECO:0000256" key="5">
    <source>
        <dbReference type="ARBA" id="ARBA00023110"/>
    </source>
</evidence>
<comment type="similarity">
    <text evidence="2">Belongs to the PpiC/parvulin rotamase family.</text>
</comment>
<organism evidence="8 9">
    <name type="scientific">Duganella margarita</name>
    <dbReference type="NCBI Taxonomy" id="2692170"/>
    <lineage>
        <taxon>Bacteria</taxon>
        <taxon>Pseudomonadati</taxon>
        <taxon>Pseudomonadota</taxon>
        <taxon>Betaproteobacteria</taxon>
        <taxon>Burkholderiales</taxon>
        <taxon>Oxalobacteraceae</taxon>
        <taxon>Telluria group</taxon>
        <taxon>Duganella</taxon>
    </lineage>
</organism>
<dbReference type="SUPFAM" id="SSF109998">
    <property type="entry name" value="Triger factor/SurA peptide-binding domain-like"/>
    <property type="match status" value="1"/>
</dbReference>
<protein>
    <recommendedName>
        <fullName evidence="3">peptidylprolyl isomerase</fullName>
        <ecNumber evidence="3">5.2.1.8</ecNumber>
    </recommendedName>
</protein>
<comment type="catalytic activity">
    <reaction evidence="1">
        <text>[protein]-peptidylproline (omega=180) = [protein]-peptidylproline (omega=0)</text>
        <dbReference type="Rhea" id="RHEA:16237"/>
        <dbReference type="Rhea" id="RHEA-COMP:10747"/>
        <dbReference type="Rhea" id="RHEA-COMP:10748"/>
        <dbReference type="ChEBI" id="CHEBI:83833"/>
        <dbReference type="ChEBI" id="CHEBI:83834"/>
        <dbReference type="EC" id="5.2.1.8"/>
    </reaction>
</comment>
<gene>
    <name evidence="8" type="primary">epsD</name>
    <name evidence="8" type="ORF">GTP56_18335</name>
</gene>
<dbReference type="EC" id="5.2.1.8" evidence="3"/>
<dbReference type="InterPro" id="IPR000297">
    <property type="entry name" value="PPIase_PpiC"/>
</dbReference>
<dbReference type="Proteomes" id="UP000469734">
    <property type="component" value="Unassembled WGS sequence"/>
</dbReference>
<proteinExistence type="inferred from homology"/>
<keyword evidence="5" id="KW-0697">Rotamase</keyword>
<sequence length="318" mass="34614">MPLIRKGKILSTIKLLDQRAVRLAAGLLLLAGLTACGPKEKKESGQALASVNGEEITAMQLSEEMQRANVPAAQQPAAKKPLLESLIERQVLLNAAVADKTDRDPKVVQAIERAKAQIIAQAFLQKRVGMLAPPTKEQVAEYYAQHPLFFTQRKQLSMQQLVFASADLNDKAKAEVDNAKSLDEVAAWFKDNNIKFARNQIARTTADLPPELGTKLLAMKPGQLFIIKEGERSVLNTVVEFKEAPVTLETAAPQIEQYLQNAKAKEAATAEIARLRALAKIEYLNKDEVADPKAPVAAQAPAADANKQVLDRGVAGLK</sequence>
<dbReference type="EMBL" id="WWCR01000020">
    <property type="protein sequence ID" value="MYM74145.1"/>
    <property type="molecule type" value="Genomic_DNA"/>
</dbReference>
<dbReference type="GO" id="GO:0003755">
    <property type="term" value="F:peptidyl-prolyl cis-trans isomerase activity"/>
    <property type="evidence" value="ECO:0007669"/>
    <property type="project" value="UniProtKB-KW"/>
</dbReference>
<feature type="domain" description="PpiC" evidence="7">
    <location>
        <begin position="134"/>
        <end position="251"/>
    </location>
</feature>
<dbReference type="Gene3D" id="1.10.8.1040">
    <property type="match status" value="1"/>
</dbReference>
<dbReference type="InterPro" id="IPR027304">
    <property type="entry name" value="Trigger_fact/SurA_dom_sf"/>
</dbReference>
<accession>A0A7X4H2I9</accession>
<keyword evidence="4" id="KW-0732">Signal</keyword>
<dbReference type="InterPro" id="IPR050245">
    <property type="entry name" value="PrsA_foldase"/>
</dbReference>
<evidence type="ECO:0000256" key="6">
    <source>
        <dbReference type="ARBA" id="ARBA00023235"/>
    </source>
</evidence>